<dbReference type="Gene3D" id="3.40.50.300">
    <property type="entry name" value="P-loop containing nucleotide triphosphate hydrolases"/>
    <property type="match status" value="2"/>
</dbReference>
<name>A0A9D1HIT4_9FIRM</name>
<dbReference type="InterPro" id="IPR010935">
    <property type="entry name" value="SMC_hinge"/>
</dbReference>
<dbReference type="FunFam" id="3.40.50.300:FF:000901">
    <property type="entry name" value="Chromosome partition protein Smc"/>
    <property type="match status" value="1"/>
</dbReference>
<dbReference type="InterPro" id="IPR027417">
    <property type="entry name" value="P-loop_NTPase"/>
</dbReference>
<evidence type="ECO:0000256" key="4">
    <source>
        <dbReference type="ARBA" id="ARBA00022840"/>
    </source>
</evidence>
<dbReference type="Gene3D" id="3.30.70.1620">
    <property type="match status" value="1"/>
</dbReference>
<keyword evidence="5 7" id="KW-0175">Coiled coil</keyword>
<dbReference type="CDD" id="cd03278">
    <property type="entry name" value="ABC_SMC_barmotin"/>
    <property type="match status" value="1"/>
</dbReference>
<feature type="coiled-coil region" evidence="7">
    <location>
        <begin position="227"/>
        <end position="394"/>
    </location>
</feature>
<keyword evidence="4 7" id="KW-0067">ATP-binding</keyword>
<evidence type="ECO:0000256" key="2">
    <source>
        <dbReference type="ARBA" id="ARBA00022490"/>
    </source>
</evidence>
<dbReference type="GO" id="GO:0016887">
    <property type="term" value="F:ATP hydrolysis activity"/>
    <property type="evidence" value="ECO:0007669"/>
    <property type="project" value="InterPro"/>
</dbReference>
<dbReference type="GO" id="GO:0005737">
    <property type="term" value="C:cytoplasm"/>
    <property type="evidence" value="ECO:0007669"/>
    <property type="project" value="UniProtKB-SubCell"/>
</dbReference>
<evidence type="ECO:0000256" key="7">
    <source>
        <dbReference type="HAMAP-Rule" id="MF_01894"/>
    </source>
</evidence>
<comment type="domain">
    <text evidence="7">Contains large globular domains required for ATP hydrolysis at each terminus and a third globular domain forming a flexible hinge near the middle of the molecule. These domains are separated by coiled-coil structures.</text>
</comment>
<reference evidence="9" key="1">
    <citation type="submission" date="2020-10" db="EMBL/GenBank/DDBJ databases">
        <authorList>
            <person name="Gilroy R."/>
        </authorList>
    </citation>
    <scope>NUCLEOTIDE SEQUENCE</scope>
    <source>
        <strain evidence="9">2830</strain>
    </source>
</reference>
<evidence type="ECO:0000256" key="6">
    <source>
        <dbReference type="ARBA" id="ARBA00023125"/>
    </source>
</evidence>
<feature type="coiled-coil region" evidence="7">
    <location>
        <begin position="894"/>
        <end position="921"/>
    </location>
</feature>
<dbReference type="InterPro" id="IPR011890">
    <property type="entry name" value="SMC_prok"/>
</dbReference>
<evidence type="ECO:0000259" key="8">
    <source>
        <dbReference type="SMART" id="SM00968"/>
    </source>
</evidence>
<dbReference type="PANTHER" id="PTHR43977">
    <property type="entry name" value="STRUCTURAL MAINTENANCE OF CHROMOSOMES PROTEIN 3"/>
    <property type="match status" value="1"/>
</dbReference>
<keyword evidence="6 7" id="KW-0238">DNA-binding</keyword>
<comment type="subcellular location">
    <subcellularLocation>
        <location evidence="1 7">Cytoplasm</location>
    </subcellularLocation>
</comment>
<dbReference type="NCBIfam" id="TIGR02168">
    <property type="entry name" value="SMC_prok_B"/>
    <property type="match status" value="1"/>
</dbReference>
<comment type="caution">
    <text evidence="9">The sequence shown here is derived from an EMBL/GenBank/DDBJ whole genome shotgun (WGS) entry which is preliminary data.</text>
</comment>
<evidence type="ECO:0000313" key="9">
    <source>
        <dbReference type="EMBL" id="HIU09882.1"/>
    </source>
</evidence>
<protein>
    <recommendedName>
        <fullName evidence="7">Chromosome partition protein Smc</fullName>
    </recommendedName>
</protein>
<dbReference type="SUPFAM" id="SSF52540">
    <property type="entry name" value="P-loop containing nucleoside triphosphate hydrolases"/>
    <property type="match status" value="1"/>
</dbReference>
<dbReference type="EMBL" id="DVMH01000009">
    <property type="protein sequence ID" value="HIU09882.1"/>
    <property type="molecule type" value="Genomic_DNA"/>
</dbReference>
<dbReference type="GO" id="GO:0005524">
    <property type="term" value="F:ATP binding"/>
    <property type="evidence" value="ECO:0007669"/>
    <property type="project" value="UniProtKB-UniRule"/>
</dbReference>
<dbReference type="GO" id="GO:0030261">
    <property type="term" value="P:chromosome condensation"/>
    <property type="evidence" value="ECO:0007669"/>
    <property type="project" value="InterPro"/>
</dbReference>
<sequence length="1192" mass="132358">MYLKSIELAGFKSFNERTVVKLNDGISCIVGPNGSGKSNIADAVRWVLGEQSARVLRGNKMEDVIFAGTDKLKSLGMAEVVLNIDNSDGALPVEFSEVTVCRRAYRSGESEYLLNGQVCRLTDIRELFMDSGISSNSLALIGQGRIQQVVDMRPDERRQLLEEAAGIVKYRTRKRTAERKLTDTEENLTRIWDIISGLADRLEPLAAQSAKAEEFLSLKELADGREINLLLQNLAENKENLAKVAAELAEKRDCNEASEAARLKAESALAEIRLAADQAEENLTAARQKLFELKSAREQAHAEGDLLREKLHTAESGINRLQNELEMLLTRDDGFVAEVNRLNNDKDLAAVELAALEQTIAGLESDFADRRERLEELTAEREEVRQEIFDNASQLVNTKNELVFLTRAEKENAAAATGMQHEKKAIEDGSLAYEQQIAAMQAEIDKVSALREQAKADLAVESDRLDALEKRLVAAGEEGVAIRLKLNSEESRLKVLSEMADNKSGFYPGVRSILRAVEQGVKGVAGVSGVVLDLIESDMKYSAALEAAAGANLQNIVVANDQAARDCVAYLKREKLGRATFLPLDNLRLRQKPEVDKALSYSGVIGRCSEVIRCDEAVRPAIDFIFANILLVDDLDTATAVAREFKQQLRIVTLAGDTIAPGGSITGGSRQKNTGDLLQKKNQLSELKKNVANLKAAGEQQQREIAELEKECAALQSKREVLQTREREYELSYLDKVKDIGHLRDGRADKGAQLERLERSLAENAREQERLTKRKAELAEEIANWDKLSQKANAALSDLQAREQVASADLEQARTVLEQSRLTELTKRQNYQTLLAEVQRLTSAKSNLFEEQAAKQQAQAALKQEAAVLTEKLRGKQVDEQRLAAEIAAAEDRLIGQTNDCAVLKQQCEDLQQEAAEQAKATAASTQEIHLLEVREARLQTEEDAHSQKLLEGFNLSFEAALPYLDASVSRMELARSVKELRGRIAALGSVNIEAIEEYKKVRERHEFLMVQREDLLAARESLNGIIREMDMIMSKRFNETFGQVNEHFAQTFHQLFGGGTAQLRLIEPDDVLQSGVEMMVQPPGKKLINYNLLSGGEKSLIGVALVLAIFQVKPSPFCILDEVDAALDEANVDRFAEYIKAFKDKTQFVVVTHRQGTMEAADRLWGVTMEKNGISRLVSVKLSDDMQQYIS</sequence>
<feature type="binding site" evidence="7">
    <location>
        <begin position="32"/>
        <end position="39"/>
    </location>
    <ligand>
        <name>ATP</name>
        <dbReference type="ChEBI" id="CHEBI:30616"/>
    </ligand>
</feature>
<keyword evidence="2 7" id="KW-0963">Cytoplasm</keyword>
<dbReference type="Gene3D" id="1.20.1060.20">
    <property type="match status" value="1"/>
</dbReference>
<feature type="coiled-coil region" evidence="7">
    <location>
        <begin position="677"/>
        <end position="725"/>
    </location>
</feature>
<dbReference type="InterPro" id="IPR003395">
    <property type="entry name" value="RecF/RecN/SMC_N"/>
</dbReference>
<dbReference type="GO" id="GO:0006260">
    <property type="term" value="P:DNA replication"/>
    <property type="evidence" value="ECO:0007669"/>
    <property type="project" value="UniProtKB-UniRule"/>
</dbReference>
<keyword evidence="3 7" id="KW-0547">Nucleotide-binding</keyword>
<feature type="coiled-coil region" evidence="7">
    <location>
        <begin position="754"/>
        <end position="788"/>
    </location>
</feature>
<dbReference type="SMART" id="SM00968">
    <property type="entry name" value="SMC_hinge"/>
    <property type="match status" value="1"/>
</dbReference>
<dbReference type="InterPro" id="IPR024704">
    <property type="entry name" value="SMC"/>
</dbReference>
<dbReference type="HAMAP" id="MF_01894">
    <property type="entry name" value="Smc_prok"/>
    <property type="match status" value="1"/>
</dbReference>
<dbReference type="SUPFAM" id="SSF75553">
    <property type="entry name" value="Smc hinge domain"/>
    <property type="match status" value="1"/>
</dbReference>
<accession>A0A9D1HIT4</accession>
<evidence type="ECO:0000256" key="1">
    <source>
        <dbReference type="ARBA" id="ARBA00004496"/>
    </source>
</evidence>
<dbReference type="PIRSF" id="PIRSF005719">
    <property type="entry name" value="SMC"/>
    <property type="match status" value="1"/>
</dbReference>
<comment type="subunit">
    <text evidence="7">Homodimer.</text>
</comment>
<dbReference type="Pfam" id="PF06470">
    <property type="entry name" value="SMC_hinge"/>
    <property type="match status" value="1"/>
</dbReference>
<dbReference type="AlphaFoldDB" id="A0A9D1HIT4"/>
<evidence type="ECO:0000256" key="3">
    <source>
        <dbReference type="ARBA" id="ARBA00022741"/>
    </source>
</evidence>
<organism evidence="9 10">
    <name type="scientific">Candidatus Avidehalobacter gallistercoris</name>
    <dbReference type="NCBI Taxonomy" id="2840694"/>
    <lineage>
        <taxon>Bacteria</taxon>
        <taxon>Bacillati</taxon>
        <taxon>Bacillota</taxon>
        <taxon>Clostridia</taxon>
        <taxon>Eubacteriales</taxon>
        <taxon>Peptococcaceae</taxon>
        <taxon>Peptococcaceae incertae sedis</taxon>
        <taxon>Candidatus Avidehalobacter</taxon>
    </lineage>
</organism>
<gene>
    <name evidence="7 9" type="primary">smc</name>
    <name evidence="9" type="ORF">IAB00_01295</name>
</gene>
<comment type="function">
    <text evidence="7">Required for chromosome condensation and partitioning.</text>
</comment>
<dbReference type="Pfam" id="PF02463">
    <property type="entry name" value="SMC_N"/>
    <property type="match status" value="1"/>
</dbReference>
<dbReference type="Proteomes" id="UP000824124">
    <property type="component" value="Unassembled WGS sequence"/>
</dbReference>
<dbReference type="GO" id="GO:0007062">
    <property type="term" value="P:sister chromatid cohesion"/>
    <property type="evidence" value="ECO:0007669"/>
    <property type="project" value="InterPro"/>
</dbReference>
<comment type="similarity">
    <text evidence="7">Belongs to the SMC family.</text>
</comment>
<feature type="coiled-coil region" evidence="7">
    <location>
        <begin position="437"/>
        <end position="478"/>
    </location>
</feature>
<dbReference type="InterPro" id="IPR036277">
    <property type="entry name" value="SMC_hinge_sf"/>
</dbReference>
<proteinExistence type="inferred from homology"/>
<evidence type="ECO:0000313" key="10">
    <source>
        <dbReference type="Proteomes" id="UP000824124"/>
    </source>
</evidence>
<evidence type="ECO:0000256" key="5">
    <source>
        <dbReference type="ARBA" id="ARBA00023054"/>
    </source>
</evidence>
<feature type="domain" description="SMC hinge" evidence="8">
    <location>
        <begin position="525"/>
        <end position="642"/>
    </location>
</feature>
<dbReference type="GO" id="GO:0007059">
    <property type="term" value="P:chromosome segregation"/>
    <property type="evidence" value="ECO:0007669"/>
    <property type="project" value="UniProtKB-UniRule"/>
</dbReference>
<dbReference type="FunFam" id="3.40.50.300:FF:000984">
    <property type="entry name" value="Chromosome partition protein Smc"/>
    <property type="match status" value="1"/>
</dbReference>
<dbReference type="GO" id="GO:0003677">
    <property type="term" value="F:DNA binding"/>
    <property type="evidence" value="ECO:0007669"/>
    <property type="project" value="UniProtKB-UniRule"/>
</dbReference>
<dbReference type="Gene3D" id="6.10.140.1720">
    <property type="match status" value="1"/>
</dbReference>
<dbReference type="GO" id="GO:0005694">
    <property type="term" value="C:chromosome"/>
    <property type="evidence" value="ECO:0007669"/>
    <property type="project" value="InterPro"/>
</dbReference>
<reference evidence="9" key="2">
    <citation type="journal article" date="2021" name="PeerJ">
        <title>Extensive microbial diversity within the chicken gut microbiome revealed by metagenomics and culture.</title>
        <authorList>
            <person name="Gilroy R."/>
            <person name="Ravi A."/>
            <person name="Getino M."/>
            <person name="Pursley I."/>
            <person name="Horton D.L."/>
            <person name="Alikhan N.F."/>
            <person name="Baker D."/>
            <person name="Gharbi K."/>
            <person name="Hall N."/>
            <person name="Watson M."/>
            <person name="Adriaenssens E.M."/>
            <person name="Foster-Nyarko E."/>
            <person name="Jarju S."/>
            <person name="Secka A."/>
            <person name="Antonio M."/>
            <person name="Oren A."/>
            <person name="Chaudhuri R.R."/>
            <person name="La Ragione R."/>
            <person name="Hildebrand F."/>
            <person name="Pallen M.J."/>
        </authorList>
    </citation>
    <scope>NUCLEOTIDE SEQUENCE</scope>
    <source>
        <strain evidence="9">2830</strain>
    </source>
</reference>